<dbReference type="InterPro" id="IPR006935">
    <property type="entry name" value="Helicase/UvrB_N"/>
</dbReference>
<dbReference type="SMART" id="SM00490">
    <property type="entry name" value="HELICc"/>
    <property type="match status" value="1"/>
</dbReference>
<evidence type="ECO:0000259" key="1">
    <source>
        <dbReference type="SMART" id="SM00487"/>
    </source>
</evidence>
<dbReference type="InterPro" id="IPR014001">
    <property type="entry name" value="Helicase_ATP-bd"/>
</dbReference>
<dbReference type="PANTHER" id="PTHR41313">
    <property type="entry name" value="ADENINE-SPECIFIC METHYLTRANSFERASE"/>
    <property type="match status" value="1"/>
</dbReference>
<keyword evidence="4" id="KW-1185">Reference proteome</keyword>
<dbReference type="Proteomes" id="UP000530928">
    <property type="component" value="Unassembled WGS sequence"/>
</dbReference>
<comment type="caution">
    <text evidence="3">The sequence shown here is derived from an EMBL/GenBank/DDBJ whole genome shotgun (WGS) entry which is preliminary data.</text>
</comment>
<feature type="domain" description="Helicase ATP-binding" evidence="1">
    <location>
        <begin position="78"/>
        <end position="362"/>
    </location>
</feature>
<dbReference type="SMART" id="SM00487">
    <property type="entry name" value="DEXDc"/>
    <property type="match status" value="1"/>
</dbReference>
<dbReference type="Gene3D" id="3.40.50.300">
    <property type="entry name" value="P-loop containing nucleotide triphosphate hydrolases"/>
    <property type="match status" value="2"/>
</dbReference>
<dbReference type="EMBL" id="JACDUR010000013">
    <property type="protein sequence ID" value="MBA2897722.1"/>
    <property type="molecule type" value="Genomic_DNA"/>
</dbReference>
<dbReference type="PANTHER" id="PTHR41313:SF1">
    <property type="entry name" value="DNA METHYLASE ADENINE-SPECIFIC DOMAIN-CONTAINING PROTEIN"/>
    <property type="match status" value="1"/>
</dbReference>
<dbReference type="RefSeq" id="WP_181616410.1">
    <property type="nucleotide sequence ID" value="NZ_BAABAM010000015.1"/>
</dbReference>
<evidence type="ECO:0000259" key="2">
    <source>
        <dbReference type="SMART" id="SM00490"/>
    </source>
</evidence>
<sequence>MFDNIGTTREPQYVVNPDATAAAQEKGEELGERFSEWVWEDPDRTRELVKRYNWLFNGLVLRNYNGVRPTFPGMASWFVEKIRPHQSAAVARIINEPAVLLGHEVGAGKTAEMVAGIMELRRLGMANKPAMIVPNHMLEQVQREFLQIYPKANVLVATKEDLAAAKRRAFVSRCATGDWDAVIIAHSSFERIPMSKEAIEAYMTRELAELDEQIERARTSERESGGKSMTVRRMENARVRAEERIKRKLATVKDPGITFEATGIDYLFVDEAHLFKNLRTPSILPGAAIEGSNRASDLDMKIGYLRERNGTRVATFTTATPIANSVTEAYVMQKYLRPDILEKAHVRSFDNWASTFGKVKIEIEFSPDGSGFRPKARFGFVNVQELLRMWHVSADIKTAEDLNLPTPALAERSDGQRAPENIVIPPSPALLDYVADLGRRAERIRTTRVDPSIDNMLKISSEGRAAALDMRLVAPGTVPDYATKVDAAADHIFAIWQQHRDTTYPGPDGLPHPRPGALQLVFLDLSTPKPKTTFKPVLEWTAVTDLQIGDTVHDDMGVRAQITDIVALGSDGWVSIKVTRNRNPLVVFYDDRVAKVVGMEEVPAKWSAYDELKAQLIARGMPEEKIRYIHDARNDREKGELFAACRSGEIAVLMGSTERMGVGTNVQARAVALHHIDCPWRPADLQQRDGRILRQGNLNPEVRILRYVTERSFDGFMWQGIERKSRFITMVMRGKLDVREMEDVGEQTLSANEVKAVATGNPLLLDLAEAAATRLERKF</sequence>
<proteinExistence type="predicted"/>
<dbReference type="InterPro" id="IPR027417">
    <property type="entry name" value="P-loop_NTPase"/>
</dbReference>
<dbReference type="GO" id="GO:0003677">
    <property type="term" value="F:DNA binding"/>
    <property type="evidence" value="ECO:0007669"/>
    <property type="project" value="InterPro"/>
</dbReference>
<dbReference type="Pfam" id="PF00271">
    <property type="entry name" value="Helicase_C"/>
    <property type="match status" value="1"/>
</dbReference>
<evidence type="ECO:0008006" key="5">
    <source>
        <dbReference type="Google" id="ProtNLM"/>
    </source>
</evidence>
<reference evidence="3 4" key="1">
    <citation type="submission" date="2020-07" db="EMBL/GenBank/DDBJ databases">
        <title>Genomic Encyclopedia of Type Strains, Phase IV (KMG-IV): sequencing the most valuable type-strain genomes for metagenomic binning, comparative biology and taxonomic classification.</title>
        <authorList>
            <person name="Goeker M."/>
        </authorList>
    </citation>
    <scope>NUCLEOTIDE SEQUENCE [LARGE SCALE GENOMIC DNA]</scope>
    <source>
        <strain evidence="3 4">DSM 45533</strain>
    </source>
</reference>
<dbReference type="AlphaFoldDB" id="A0A7W0CUR2"/>
<dbReference type="GO" id="GO:0016787">
    <property type="term" value="F:hydrolase activity"/>
    <property type="evidence" value="ECO:0007669"/>
    <property type="project" value="InterPro"/>
</dbReference>
<feature type="domain" description="Helicase C-terminal" evidence="2">
    <location>
        <begin position="610"/>
        <end position="696"/>
    </location>
</feature>
<evidence type="ECO:0000313" key="4">
    <source>
        <dbReference type="Proteomes" id="UP000530928"/>
    </source>
</evidence>
<dbReference type="SUPFAM" id="SSF52540">
    <property type="entry name" value="P-loop containing nucleoside triphosphate hydrolases"/>
    <property type="match status" value="2"/>
</dbReference>
<accession>A0A7W0CUR2</accession>
<organism evidence="3 4">
    <name type="scientific">Nonomuraea soli</name>
    <dbReference type="NCBI Taxonomy" id="1032476"/>
    <lineage>
        <taxon>Bacteria</taxon>
        <taxon>Bacillati</taxon>
        <taxon>Actinomycetota</taxon>
        <taxon>Actinomycetes</taxon>
        <taxon>Streptosporangiales</taxon>
        <taxon>Streptosporangiaceae</taxon>
        <taxon>Nonomuraea</taxon>
    </lineage>
</organism>
<gene>
    <name evidence="3" type="ORF">HNR30_009128</name>
</gene>
<dbReference type="InterPro" id="IPR001650">
    <property type="entry name" value="Helicase_C-like"/>
</dbReference>
<dbReference type="GO" id="GO:0005524">
    <property type="term" value="F:ATP binding"/>
    <property type="evidence" value="ECO:0007669"/>
    <property type="project" value="InterPro"/>
</dbReference>
<evidence type="ECO:0000313" key="3">
    <source>
        <dbReference type="EMBL" id="MBA2897722.1"/>
    </source>
</evidence>
<name>A0A7W0CUR2_9ACTN</name>
<dbReference type="InterPro" id="IPR052933">
    <property type="entry name" value="DNA_Protect_Modify"/>
</dbReference>
<protein>
    <recommendedName>
        <fullName evidence="5">Helicase</fullName>
    </recommendedName>
</protein>
<dbReference type="Pfam" id="PF04851">
    <property type="entry name" value="ResIII"/>
    <property type="match status" value="1"/>
</dbReference>